<evidence type="ECO:0000256" key="10">
    <source>
        <dbReference type="ARBA" id="ARBA00023242"/>
    </source>
</evidence>
<dbReference type="AlphaFoldDB" id="A0A0V0TS87"/>
<evidence type="ECO:0000256" key="11">
    <source>
        <dbReference type="ARBA" id="ARBA00038409"/>
    </source>
</evidence>
<keyword evidence="2" id="KW-0479">Metal-binding</keyword>
<comment type="caution">
    <text evidence="19">The sequence shown here is derived from an EMBL/GenBank/DDBJ whole genome shotgun (WGS) entry which is preliminary data.</text>
</comment>
<dbReference type="STRING" id="144512.A0A0V0TS87"/>
<evidence type="ECO:0000256" key="14">
    <source>
        <dbReference type="ARBA" id="ARBA00067541"/>
    </source>
</evidence>
<evidence type="ECO:0000256" key="3">
    <source>
        <dbReference type="ARBA" id="ARBA00022737"/>
    </source>
</evidence>
<protein>
    <recommendedName>
        <fullName evidence="14">Transcription factor Sp7</fullName>
    </recommendedName>
    <alternativeName>
        <fullName evidence="15">Zinc finger protein osterix</fullName>
    </alternativeName>
</protein>
<evidence type="ECO:0000259" key="18">
    <source>
        <dbReference type="PROSITE" id="PS50157"/>
    </source>
</evidence>
<comment type="subunit">
    <text evidence="13">Interacts with RIOX1; the interaction is direct and inhibits transcription activator activity.</text>
</comment>
<keyword evidence="3" id="KW-0677">Repeat</keyword>
<feature type="non-terminal residue" evidence="19">
    <location>
        <position position="436"/>
    </location>
</feature>
<evidence type="ECO:0000256" key="6">
    <source>
        <dbReference type="ARBA" id="ARBA00023015"/>
    </source>
</evidence>
<proteinExistence type="inferred from homology"/>
<evidence type="ECO:0000256" key="8">
    <source>
        <dbReference type="ARBA" id="ARBA00023159"/>
    </source>
</evidence>
<accession>A0A0V0TS87</accession>
<comment type="similarity">
    <text evidence="11">Belongs to the Sp1 C2H2-type zinc-finger protein family.</text>
</comment>
<evidence type="ECO:0000256" key="13">
    <source>
        <dbReference type="ARBA" id="ARBA00065038"/>
    </source>
</evidence>
<evidence type="ECO:0000256" key="1">
    <source>
        <dbReference type="ARBA" id="ARBA00004123"/>
    </source>
</evidence>
<feature type="domain" description="C2H2-type" evidence="18">
    <location>
        <begin position="247"/>
        <end position="276"/>
    </location>
</feature>
<keyword evidence="4 16" id="KW-0863">Zinc-finger</keyword>
<feature type="domain" description="C2H2-type" evidence="18">
    <location>
        <begin position="277"/>
        <end position="306"/>
    </location>
</feature>
<dbReference type="Pfam" id="PF00096">
    <property type="entry name" value="zf-C2H2"/>
    <property type="match status" value="3"/>
</dbReference>
<evidence type="ECO:0000256" key="9">
    <source>
        <dbReference type="ARBA" id="ARBA00023163"/>
    </source>
</evidence>
<evidence type="ECO:0000256" key="7">
    <source>
        <dbReference type="ARBA" id="ARBA00023125"/>
    </source>
</evidence>
<comment type="subcellular location">
    <subcellularLocation>
        <location evidence="1">Nucleus</location>
    </subcellularLocation>
</comment>
<evidence type="ECO:0000256" key="4">
    <source>
        <dbReference type="ARBA" id="ARBA00022771"/>
    </source>
</evidence>
<dbReference type="EMBL" id="JYDJ01000162">
    <property type="protein sequence ID" value="KRX41760.1"/>
    <property type="molecule type" value="Genomic_DNA"/>
</dbReference>
<dbReference type="SMART" id="SM00355">
    <property type="entry name" value="ZnF_C2H2"/>
    <property type="match status" value="3"/>
</dbReference>
<sequence length="436" mass="47860">LAAASPRFDRPVHQATLNPLAMLTSQCNRAVNSKSSSTLNFTNSSTTTSCLAGKSSSFQPWKKLPVSNASDLPMFSYCNSSSVLTQNAPTAGSGFTAELSTMFQPGNTSIPTTPALTTAVYSPYPGSNWLHGTAAHAVNPSGSSWWDFHGGSSSWLDATSSMRPAPYHHHHPSSMEYGPQNASGFSPALNQPNFSFLPSGQMISPSKSLPTVKRYNSTNRSNCDCPNCQEAERLGPAGAQLRKKMIHSCHIPGCGKVYNKTSHLKAHLRWHTGERPFVCNWLFCGKRFTRSDELQRHLRTHTGEKRFACPSCNKRFVRSDHLQKHLKIHSDEKITAVSSNDISQSSRDQNTSLSTSNSSDMPMTSEIYASPTANSPNKDVCAQQSHLKTESPSNCELHVMSLLAVLLCTCRDGRLKNKMRSLQSYLNSAEIRPIFE</sequence>
<evidence type="ECO:0000256" key="16">
    <source>
        <dbReference type="PROSITE-ProRule" id="PRU00042"/>
    </source>
</evidence>
<keyword evidence="20" id="KW-1185">Reference proteome</keyword>
<dbReference type="FunFam" id="3.30.160.60:FF:000077">
    <property type="entry name" value="Sp8 transcription factor"/>
    <property type="match status" value="1"/>
</dbReference>
<gene>
    <name evidence="19" type="primary">sp9</name>
    <name evidence="19" type="ORF">T05_12933</name>
</gene>
<keyword evidence="8" id="KW-0010">Activator</keyword>
<dbReference type="SUPFAM" id="SSF57667">
    <property type="entry name" value="beta-beta-alpha zinc fingers"/>
    <property type="match status" value="2"/>
</dbReference>
<evidence type="ECO:0000256" key="17">
    <source>
        <dbReference type="SAM" id="MobiDB-lite"/>
    </source>
</evidence>
<comment type="function">
    <text evidence="12">Transcriptional activator essential for osteoblast differentiation. Binds to SP1 and EKLF consensus sequences and to other G/C-rich sequences.</text>
</comment>
<keyword evidence="7" id="KW-0238">DNA-binding</keyword>
<keyword evidence="9" id="KW-0804">Transcription</keyword>
<evidence type="ECO:0000256" key="15">
    <source>
        <dbReference type="ARBA" id="ARBA00077805"/>
    </source>
</evidence>
<evidence type="ECO:0000256" key="2">
    <source>
        <dbReference type="ARBA" id="ARBA00022723"/>
    </source>
</evidence>
<dbReference type="InterPro" id="IPR013087">
    <property type="entry name" value="Znf_C2H2_type"/>
</dbReference>
<keyword evidence="5" id="KW-0862">Zinc</keyword>
<evidence type="ECO:0000313" key="19">
    <source>
        <dbReference type="EMBL" id="KRX41760.1"/>
    </source>
</evidence>
<feature type="region of interest" description="Disordered" evidence="17">
    <location>
        <begin position="337"/>
        <end position="385"/>
    </location>
</feature>
<evidence type="ECO:0000256" key="5">
    <source>
        <dbReference type="ARBA" id="ARBA00022833"/>
    </source>
</evidence>
<dbReference type="GO" id="GO:0000981">
    <property type="term" value="F:DNA-binding transcription factor activity, RNA polymerase II-specific"/>
    <property type="evidence" value="ECO:0007669"/>
    <property type="project" value="TreeGrafter"/>
</dbReference>
<dbReference type="Proteomes" id="UP000055048">
    <property type="component" value="Unassembled WGS sequence"/>
</dbReference>
<keyword evidence="10" id="KW-0539">Nucleus</keyword>
<organism evidence="19 20">
    <name type="scientific">Trichinella murrelli</name>
    <dbReference type="NCBI Taxonomy" id="144512"/>
    <lineage>
        <taxon>Eukaryota</taxon>
        <taxon>Metazoa</taxon>
        <taxon>Ecdysozoa</taxon>
        <taxon>Nematoda</taxon>
        <taxon>Enoplea</taxon>
        <taxon>Dorylaimia</taxon>
        <taxon>Trichinellida</taxon>
        <taxon>Trichinellidae</taxon>
        <taxon>Trichinella</taxon>
    </lineage>
</organism>
<dbReference type="GO" id="GO:0005737">
    <property type="term" value="C:cytoplasm"/>
    <property type="evidence" value="ECO:0007669"/>
    <property type="project" value="UniProtKB-ARBA"/>
</dbReference>
<reference evidence="19 20" key="1">
    <citation type="submission" date="2015-01" db="EMBL/GenBank/DDBJ databases">
        <title>Evolution of Trichinella species and genotypes.</title>
        <authorList>
            <person name="Korhonen P.K."/>
            <person name="Edoardo P."/>
            <person name="Giuseppe L.R."/>
            <person name="Gasser R.B."/>
        </authorList>
    </citation>
    <scope>NUCLEOTIDE SEQUENCE [LARGE SCALE GENOMIC DNA]</scope>
    <source>
        <strain evidence="19">ISS417</strain>
    </source>
</reference>
<dbReference type="PANTHER" id="PTHR23235">
    <property type="entry name" value="KRUEPPEL-LIKE TRANSCRIPTION FACTOR"/>
    <property type="match status" value="1"/>
</dbReference>
<evidence type="ECO:0000256" key="12">
    <source>
        <dbReference type="ARBA" id="ARBA00053320"/>
    </source>
</evidence>
<feature type="compositionally biased region" description="Polar residues" evidence="17">
    <location>
        <begin position="371"/>
        <end position="385"/>
    </location>
</feature>
<feature type="compositionally biased region" description="Polar residues" evidence="17">
    <location>
        <begin position="337"/>
        <end position="362"/>
    </location>
</feature>
<dbReference type="FunFam" id="3.30.160.60:FF:000014">
    <property type="entry name" value="Transcription factor Sp3"/>
    <property type="match status" value="1"/>
</dbReference>
<feature type="non-terminal residue" evidence="19">
    <location>
        <position position="1"/>
    </location>
</feature>
<dbReference type="GO" id="GO:0000978">
    <property type="term" value="F:RNA polymerase II cis-regulatory region sequence-specific DNA binding"/>
    <property type="evidence" value="ECO:0007669"/>
    <property type="project" value="TreeGrafter"/>
</dbReference>
<evidence type="ECO:0000313" key="20">
    <source>
        <dbReference type="Proteomes" id="UP000055048"/>
    </source>
</evidence>
<dbReference type="GO" id="GO:0008270">
    <property type="term" value="F:zinc ion binding"/>
    <property type="evidence" value="ECO:0007669"/>
    <property type="project" value="UniProtKB-KW"/>
</dbReference>
<feature type="domain" description="C2H2-type" evidence="18">
    <location>
        <begin position="307"/>
        <end position="334"/>
    </location>
</feature>
<dbReference type="GO" id="GO:0045944">
    <property type="term" value="P:positive regulation of transcription by RNA polymerase II"/>
    <property type="evidence" value="ECO:0007669"/>
    <property type="project" value="UniProtKB-ARBA"/>
</dbReference>
<keyword evidence="6" id="KW-0805">Transcription regulation</keyword>
<dbReference type="GO" id="GO:0005634">
    <property type="term" value="C:nucleus"/>
    <property type="evidence" value="ECO:0007669"/>
    <property type="project" value="UniProtKB-SubCell"/>
</dbReference>
<dbReference type="InterPro" id="IPR036236">
    <property type="entry name" value="Znf_C2H2_sf"/>
</dbReference>
<dbReference type="FunFam" id="3.30.160.60:FF:000100">
    <property type="entry name" value="Zinc finger 45-like"/>
    <property type="match status" value="1"/>
</dbReference>
<dbReference type="OrthoDB" id="6365676at2759"/>
<dbReference type="Gene3D" id="3.30.160.60">
    <property type="entry name" value="Classic Zinc Finger"/>
    <property type="match status" value="3"/>
</dbReference>
<name>A0A0V0TS87_9BILA</name>
<dbReference type="PROSITE" id="PS50157">
    <property type="entry name" value="ZINC_FINGER_C2H2_2"/>
    <property type="match status" value="3"/>
</dbReference>
<dbReference type="PANTHER" id="PTHR23235:SF170">
    <property type="entry name" value="FI01014P-RELATED"/>
    <property type="match status" value="1"/>
</dbReference>
<dbReference type="PROSITE" id="PS00028">
    <property type="entry name" value="ZINC_FINGER_C2H2_1"/>
    <property type="match status" value="3"/>
</dbReference>